<evidence type="ECO:0000256" key="1">
    <source>
        <dbReference type="ARBA" id="ARBA00006218"/>
    </source>
</evidence>
<dbReference type="GO" id="GO:0006888">
    <property type="term" value="P:endoplasmic reticulum to Golgi vesicle-mediated transport"/>
    <property type="evidence" value="ECO:0007669"/>
    <property type="project" value="TreeGrafter"/>
</dbReference>
<dbReference type="PANTHER" id="PTHR12817:SF0">
    <property type="entry name" value="GEO08327P1"/>
    <property type="match status" value="1"/>
</dbReference>
<dbReference type="SUPFAM" id="SSF111126">
    <property type="entry name" value="Ligand-binding domain in the NO signalling and Golgi transport"/>
    <property type="match status" value="1"/>
</dbReference>
<dbReference type="Proteomes" id="UP001162131">
    <property type="component" value="Unassembled WGS sequence"/>
</dbReference>
<dbReference type="GO" id="GO:0030008">
    <property type="term" value="C:TRAPP complex"/>
    <property type="evidence" value="ECO:0007669"/>
    <property type="project" value="TreeGrafter"/>
</dbReference>
<dbReference type="GO" id="GO:0005802">
    <property type="term" value="C:trans-Golgi network"/>
    <property type="evidence" value="ECO:0007669"/>
    <property type="project" value="TreeGrafter"/>
</dbReference>
<comment type="similarity">
    <text evidence="1">Belongs to the TRAPP small subunits family. BET3 subfamily.</text>
</comment>
<reference evidence="2" key="1">
    <citation type="submission" date="2021-09" db="EMBL/GenBank/DDBJ databases">
        <authorList>
            <consortium name="AG Swart"/>
            <person name="Singh M."/>
            <person name="Singh A."/>
            <person name="Seah K."/>
            <person name="Emmerich C."/>
        </authorList>
    </citation>
    <scope>NUCLEOTIDE SEQUENCE</scope>
    <source>
        <strain evidence="2">ATCC30299</strain>
    </source>
</reference>
<keyword evidence="3" id="KW-1185">Reference proteome</keyword>
<dbReference type="InterPro" id="IPR037992">
    <property type="entry name" value="TRAPPC6/Trs33"/>
</dbReference>
<proteinExistence type="inferred from homology"/>
<evidence type="ECO:0008006" key="4">
    <source>
        <dbReference type="Google" id="ProtNLM"/>
    </source>
</evidence>
<sequence length="181" mass="20966">MTTAQGIPDFAFHLLINEVIKQTIIKTSQQSLIDALKELTREQILEKKKELKKLGLLIGERVIGYIVKEHIWLKEPNAVLRFVCKEFWLCLFGKYIDRLQSNNRGVYIMYDYKFRWLQSLSLDTTDSVDKEAIEKFYNFMLSWVCGVIKGGLKGLGVSARSEAKVEEEGCKFTVTLKNMIF</sequence>
<evidence type="ECO:0000313" key="2">
    <source>
        <dbReference type="EMBL" id="CAG9330225.1"/>
    </source>
</evidence>
<dbReference type="CDD" id="cd14944">
    <property type="entry name" value="TRAPPC6A_Trs33"/>
    <property type="match status" value="1"/>
</dbReference>
<name>A0AAU9JTM3_9CILI</name>
<organism evidence="2 3">
    <name type="scientific">Blepharisma stoltei</name>
    <dbReference type="NCBI Taxonomy" id="1481888"/>
    <lineage>
        <taxon>Eukaryota</taxon>
        <taxon>Sar</taxon>
        <taxon>Alveolata</taxon>
        <taxon>Ciliophora</taxon>
        <taxon>Postciliodesmatophora</taxon>
        <taxon>Heterotrichea</taxon>
        <taxon>Heterotrichida</taxon>
        <taxon>Blepharismidae</taxon>
        <taxon>Blepharisma</taxon>
    </lineage>
</organism>
<protein>
    <recommendedName>
        <fullName evidence="4">Trafficking protein particle complex subunit 6B</fullName>
    </recommendedName>
</protein>
<dbReference type="Pfam" id="PF04051">
    <property type="entry name" value="TRAPP"/>
    <property type="match status" value="1"/>
</dbReference>
<accession>A0AAU9JTM3</accession>
<dbReference type="PANTHER" id="PTHR12817">
    <property type="entry name" value="TRAFFICKING PROTEIN PARTICLE COMPLEX SUBUNIT 6B"/>
    <property type="match status" value="1"/>
</dbReference>
<dbReference type="InterPro" id="IPR024096">
    <property type="entry name" value="NO_sig/Golgi_transp_ligand-bd"/>
</dbReference>
<evidence type="ECO:0000313" key="3">
    <source>
        <dbReference type="Proteomes" id="UP001162131"/>
    </source>
</evidence>
<comment type="caution">
    <text evidence="2">The sequence shown here is derived from an EMBL/GenBank/DDBJ whole genome shotgun (WGS) entry which is preliminary data.</text>
</comment>
<dbReference type="InterPro" id="IPR007194">
    <property type="entry name" value="TRAPP_component"/>
</dbReference>
<dbReference type="Gene3D" id="3.30.1380.20">
    <property type="entry name" value="Trafficking protein particle complex subunit 3"/>
    <property type="match status" value="1"/>
</dbReference>
<dbReference type="EMBL" id="CAJZBQ010000051">
    <property type="protein sequence ID" value="CAG9330225.1"/>
    <property type="molecule type" value="Genomic_DNA"/>
</dbReference>
<gene>
    <name evidence="2" type="ORF">BSTOLATCC_MIC50825</name>
</gene>
<dbReference type="AlphaFoldDB" id="A0AAU9JTM3"/>
<dbReference type="GO" id="GO:0005801">
    <property type="term" value="C:cis-Golgi network"/>
    <property type="evidence" value="ECO:0007669"/>
    <property type="project" value="TreeGrafter"/>
</dbReference>